<keyword evidence="5" id="KW-1185">Reference proteome</keyword>
<dbReference type="PANTHER" id="PTHR23416">
    <property type="entry name" value="SIALIC ACID SYNTHASE-RELATED"/>
    <property type="match status" value="1"/>
</dbReference>
<reference evidence="4 5" key="2">
    <citation type="submission" date="2014-09" db="EMBL/GenBank/DDBJ databases">
        <authorList>
            <consortium name="NBRP consortium"/>
            <person name="Sawabe T."/>
            <person name="Meirelles P."/>
            <person name="Nakanishi M."/>
            <person name="Sayaka M."/>
            <person name="Hattori M."/>
            <person name="Ohkuma M."/>
        </authorList>
    </citation>
    <scope>NUCLEOTIDE SEQUENCE [LARGE SCALE GENOMIC DNA]</scope>
    <source>
        <strain evidence="4 5">JCM 19240</strain>
    </source>
</reference>
<dbReference type="SUPFAM" id="SSF51161">
    <property type="entry name" value="Trimeric LpxA-like enzymes"/>
    <property type="match status" value="1"/>
</dbReference>
<protein>
    <submittedName>
        <fullName evidence="4">Maltose O-acetyltransferase</fullName>
        <ecNumber evidence="4">2.3.1.79</ecNumber>
    </submittedName>
</protein>
<dbReference type="GO" id="GO:0008925">
    <property type="term" value="F:maltose O-acetyltransferase activity"/>
    <property type="evidence" value="ECO:0007669"/>
    <property type="project" value="UniProtKB-EC"/>
</dbReference>
<evidence type="ECO:0000313" key="4">
    <source>
        <dbReference type="EMBL" id="GAL37060.1"/>
    </source>
</evidence>
<sequence>MTCIYENLLPIDKNQTRATFLPEFEDHVIIGDDTELIGVPHIGYTFVRDETYGNMDRAKALINADDFKGRIRIGTNTQVYSENEVGFENSPVRLTLVKANHRNAGEITIGNNVILQGTNIVCYERVTIGNDIMFGPRVTIMDCSGHPVVGRGLADEVERTPSSPVTIEDGAWIGMGVTILKGVRIGRNAIVGANSVVYHDVPDNAIALGNPAKIVKTLDQGAEHERQSPLAAHAA</sequence>
<dbReference type="CDD" id="cd04647">
    <property type="entry name" value="LbH_MAT_like"/>
    <property type="match status" value="1"/>
</dbReference>
<evidence type="ECO:0000256" key="3">
    <source>
        <dbReference type="ARBA" id="ARBA00023315"/>
    </source>
</evidence>
<name>A0A090TAS5_9VIBR</name>
<proteinExistence type="predicted"/>
<organism evidence="4 5">
    <name type="scientific">Vibrio maritimus</name>
    <dbReference type="NCBI Taxonomy" id="990268"/>
    <lineage>
        <taxon>Bacteria</taxon>
        <taxon>Pseudomonadati</taxon>
        <taxon>Pseudomonadota</taxon>
        <taxon>Gammaproteobacteria</taxon>
        <taxon>Vibrionales</taxon>
        <taxon>Vibrionaceae</taxon>
        <taxon>Vibrio</taxon>
    </lineage>
</organism>
<dbReference type="OrthoDB" id="9815592at2"/>
<dbReference type="Gene3D" id="2.160.10.10">
    <property type="entry name" value="Hexapeptide repeat proteins"/>
    <property type="match status" value="1"/>
</dbReference>
<dbReference type="Proteomes" id="UP000029224">
    <property type="component" value="Unassembled WGS sequence"/>
</dbReference>
<dbReference type="Pfam" id="PF00132">
    <property type="entry name" value="Hexapep"/>
    <property type="match status" value="1"/>
</dbReference>
<dbReference type="InterPro" id="IPR051159">
    <property type="entry name" value="Hexapeptide_acetyltransf"/>
</dbReference>
<evidence type="ECO:0000256" key="1">
    <source>
        <dbReference type="ARBA" id="ARBA00022679"/>
    </source>
</evidence>
<reference evidence="4 5" key="1">
    <citation type="submission" date="2014-09" db="EMBL/GenBank/DDBJ databases">
        <title>Vibrio maritimus JCM 19240. (C210) whole genome shotgun sequence.</title>
        <authorList>
            <person name="Sawabe T."/>
            <person name="Meirelles P."/>
            <person name="Nakanishi M."/>
            <person name="Sayaka M."/>
            <person name="Hattori M."/>
            <person name="Ohkuma M."/>
        </authorList>
    </citation>
    <scope>NUCLEOTIDE SEQUENCE [LARGE SCALE GENOMIC DNA]</scope>
    <source>
        <strain evidence="4 5">JCM 19240</strain>
    </source>
</reference>
<dbReference type="InterPro" id="IPR011004">
    <property type="entry name" value="Trimer_LpxA-like_sf"/>
</dbReference>
<dbReference type="InterPro" id="IPR001451">
    <property type="entry name" value="Hexapep"/>
</dbReference>
<accession>A0A090TAS5</accession>
<dbReference type="AlphaFoldDB" id="A0A090TAS5"/>
<evidence type="ECO:0000313" key="5">
    <source>
        <dbReference type="Proteomes" id="UP000029224"/>
    </source>
</evidence>
<dbReference type="EMBL" id="BBMT01000014">
    <property type="protein sequence ID" value="GAL37060.1"/>
    <property type="molecule type" value="Genomic_DNA"/>
</dbReference>
<dbReference type="PROSITE" id="PS00101">
    <property type="entry name" value="HEXAPEP_TRANSFERASES"/>
    <property type="match status" value="1"/>
</dbReference>
<dbReference type="InterPro" id="IPR018357">
    <property type="entry name" value="Hexapep_transf_CS"/>
</dbReference>
<gene>
    <name evidence="4" type="ORF">JCM19240_3009</name>
</gene>
<evidence type="ECO:0000256" key="2">
    <source>
        <dbReference type="ARBA" id="ARBA00022737"/>
    </source>
</evidence>
<keyword evidence="2" id="KW-0677">Repeat</keyword>
<comment type="caution">
    <text evidence="4">The sequence shown here is derived from an EMBL/GenBank/DDBJ whole genome shotgun (WGS) entry which is preliminary data.</text>
</comment>
<keyword evidence="1 4" id="KW-0808">Transferase</keyword>
<dbReference type="EC" id="2.3.1.79" evidence="4"/>
<keyword evidence="3 4" id="KW-0012">Acyltransferase</keyword>